<evidence type="ECO:0000256" key="10">
    <source>
        <dbReference type="ARBA" id="ARBA00030646"/>
    </source>
</evidence>
<dbReference type="SUPFAM" id="SSF103473">
    <property type="entry name" value="MFS general substrate transporter"/>
    <property type="match status" value="1"/>
</dbReference>
<name>C5KP37_PERM5</name>
<gene>
    <name evidence="12" type="ORF">Pmar_PMAR008384</name>
</gene>
<dbReference type="RefSeq" id="XP_002781961.1">
    <property type="nucleotide sequence ID" value="XM_002781915.1"/>
</dbReference>
<keyword evidence="6" id="KW-0812">Transmembrane</keyword>
<dbReference type="InterPro" id="IPR008509">
    <property type="entry name" value="MOT2/MFSD5"/>
</dbReference>
<dbReference type="GO" id="GO:0005886">
    <property type="term" value="C:plasma membrane"/>
    <property type="evidence" value="ECO:0007669"/>
    <property type="project" value="UniProtKB-SubCell"/>
</dbReference>
<sequence length="97" mass="11416">FTSPLHVKLVRNLIHDFSMYRYRCILCIFSTVYRLPNSPWTVLIAFLVFETSVGAYYPSMGTLKAEIVPEAYRATIYNLFRVSSYLCEYFIIMEFCT</sequence>
<dbReference type="Gene3D" id="1.20.1250.20">
    <property type="entry name" value="MFS general substrate transporter like domains"/>
    <property type="match status" value="1"/>
</dbReference>
<dbReference type="GO" id="GO:0006811">
    <property type="term" value="P:monoatomic ion transport"/>
    <property type="evidence" value="ECO:0007669"/>
    <property type="project" value="UniProtKB-KW"/>
</dbReference>
<protein>
    <recommendedName>
        <fullName evidence="3">Molybdate-anion transporter</fullName>
    </recommendedName>
    <alternativeName>
        <fullName evidence="10">Major facilitator superfamily domain-containing protein 5</fullName>
    </alternativeName>
    <alternativeName>
        <fullName evidence="11">Molybdate transporter 2 homolog</fullName>
    </alternativeName>
</protein>
<evidence type="ECO:0000256" key="4">
    <source>
        <dbReference type="ARBA" id="ARBA00022448"/>
    </source>
</evidence>
<evidence type="ECO:0000256" key="3">
    <source>
        <dbReference type="ARBA" id="ARBA00021242"/>
    </source>
</evidence>
<reference evidence="12 13" key="1">
    <citation type="submission" date="2008-07" db="EMBL/GenBank/DDBJ databases">
        <authorList>
            <person name="El-Sayed N."/>
            <person name="Caler E."/>
            <person name="Inman J."/>
            <person name="Amedeo P."/>
            <person name="Hass B."/>
            <person name="Wortman J."/>
        </authorList>
    </citation>
    <scope>NUCLEOTIDE SEQUENCE [LARGE SCALE GENOMIC DNA]</scope>
    <source>
        <strain evidence="13">ATCC 50983 / TXsc</strain>
    </source>
</reference>
<keyword evidence="4" id="KW-0813">Transport</keyword>
<dbReference type="InParanoid" id="C5KP37"/>
<evidence type="ECO:0000256" key="8">
    <source>
        <dbReference type="ARBA" id="ARBA00023065"/>
    </source>
</evidence>
<dbReference type="AlphaFoldDB" id="C5KP37"/>
<dbReference type="GeneID" id="9043472"/>
<evidence type="ECO:0000313" key="12">
    <source>
        <dbReference type="EMBL" id="EER13756.1"/>
    </source>
</evidence>
<evidence type="ECO:0000256" key="9">
    <source>
        <dbReference type="ARBA" id="ARBA00023136"/>
    </source>
</evidence>
<accession>C5KP37</accession>
<comment type="function">
    <text evidence="1">Mediates high-affinity intracellular uptake of the rare oligo-element molybdenum.</text>
</comment>
<evidence type="ECO:0000313" key="13">
    <source>
        <dbReference type="Proteomes" id="UP000007800"/>
    </source>
</evidence>
<dbReference type="Proteomes" id="UP000007800">
    <property type="component" value="Unassembled WGS sequence"/>
</dbReference>
<keyword evidence="9" id="KW-0472">Membrane</keyword>
<keyword evidence="5" id="KW-1003">Cell membrane</keyword>
<keyword evidence="13" id="KW-1185">Reference proteome</keyword>
<proteinExistence type="predicted"/>
<evidence type="ECO:0000256" key="7">
    <source>
        <dbReference type="ARBA" id="ARBA00022989"/>
    </source>
</evidence>
<dbReference type="InterPro" id="IPR036259">
    <property type="entry name" value="MFS_trans_sf"/>
</dbReference>
<evidence type="ECO:0000256" key="2">
    <source>
        <dbReference type="ARBA" id="ARBA00004651"/>
    </source>
</evidence>
<keyword evidence="7" id="KW-1133">Transmembrane helix</keyword>
<dbReference type="EMBL" id="GG674901">
    <property type="protein sequence ID" value="EER13756.1"/>
    <property type="molecule type" value="Genomic_DNA"/>
</dbReference>
<dbReference type="GO" id="GO:0015098">
    <property type="term" value="F:molybdate ion transmembrane transporter activity"/>
    <property type="evidence" value="ECO:0007669"/>
    <property type="project" value="InterPro"/>
</dbReference>
<keyword evidence="8" id="KW-0406">Ion transport</keyword>
<dbReference type="PANTHER" id="PTHR23516:SF1">
    <property type="entry name" value="MOLYBDATE-ANION TRANSPORTER"/>
    <property type="match status" value="1"/>
</dbReference>
<evidence type="ECO:0000256" key="6">
    <source>
        <dbReference type="ARBA" id="ARBA00022692"/>
    </source>
</evidence>
<feature type="non-terminal residue" evidence="12">
    <location>
        <position position="1"/>
    </location>
</feature>
<organism evidence="13">
    <name type="scientific">Perkinsus marinus (strain ATCC 50983 / TXsc)</name>
    <dbReference type="NCBI Taxonomy" id="423536"/>
    <lineage>
        <taxon>Eukaryota</taxon>
        <taxon>Sar</taxon>
        <taxon>Alveolata</taxon>
        <taxon>Perkinsozoa</taxon>
        <taxon>Perkinsea</taxon>
        <taxon>Perkinsida</taxon>
        <taxon>Perkinsidae</taxon>
        <taxon>Perkinsus</taxon>
    </lineage>
</organism>
<comment type="subcellular location">
    <subcellularLocation>
        <location evidence="2">Cell membrane</location>
        <topology evidence="2">Multi-pass membrane protein</topology>
    </subcellularLocation>
</comment>
<evidence type="ECO:0000256" key="5">
    <source>
        <dbReference type="ARBA" id="ARBA00022475"/>
    </source>
</evidence>
<evidence type="ECO:0000256" key="11">
    <source>
        <dbReference type="ARBA" id="ARBA00032555"/>
    </source>
</evidence>
<dbReference type="OrthoDB" id="333577at2759"/>
<feature type="non-terminal residue" evidence="12">
    <location>
        <position position="97"/>
    </location>
</feature>
<evidence type="ECO:0000256" key="1">
    <source>
        <dbReference type="ARBA" id="ARBA00003019"/>
    </source>
</evidence>
<dbReference type="PANTHER" id="PTHR23516">
    <property type="entry name" value="SAM (S-ADENOSYL METHIONINE) TRANSPORTER"/>
    <property type="match status" value="1"/>
</dbReference>